<dbReference type="OrthoDB" id="203440at2759"/>
<organism evidence="2 3">
    <name type="scientific">Trichodelitschia bisporula</name>
    <dbReference type="NCBI Taxonomy" id="703511"/>
    <lineage>
        <taxon>Eukaryota</taxon>
        <taxon>Fungi</taxon>
        <taxon>Dikarya</taxon>
        <taxon>Ascomycota</taxon>
        <taxon>Pezizomycotina</taxon>
        <taxon>Dothideomycetes</taxon>
        <taxon>Dothideomycetes incertae sedis</taxon>
        <taxon>Phaeotrichales</taxon>
        <taxon>Phaeotrichaceae</taxon>
        <taxon>Trichodelitschia</taxon>
    </lineage>
</organism>
<dbReference type="Pfam" id="PF04000">
    <property type="entry name" value="Sas10_Utp3"/>
    <property type="match status" value="1"/>
</dbReference>
<dbReference type="InterPro" id="IPR007146">
    <property type="entry name" value="Sas10/Utp3/C1D"/>
</dbReference>
<dbReference type="GO" id="GO:0032040">
    <property type="term" value="C:small-subunit processome"/>
    <property type="evidence" value="ECO:0007669"/>
    <property type="project" value="TreeGrafter"/>
</dbReference>
<gene>
    <name evidence="2" type="ORF">EJ06DRAFT_528368</name>
</gene>
<dbReference type="AlphaFoldDB" id="A0A6G1I1V5"/>
<feature type="compositionally biased region" description="Basic and acidic residues" evidence="1">
    <location>
        <begin position="305"/>
        <end position="336"/>
    </location>
</feature>
<evidence type="ECO:0000313" key="2">
    <source>
        <dbReference type="EMBL" id="KAF2402260.1"/>
    </source>
</evidence>
<feature type="compositionally biased region" description="Acidic residues" evidence="1">
    <location>
        <begin position="148"/>
        <end position="165"/>
    </location>
</feature>
<accession>A0A6G1I1V5</accession>
<dbReference type="GO" id="GO:0000462">
    <property type="term" value="P:maturation of SSU-rRNA from tricistronic rRNA transcript (SSU-rRNA, 5.8S rRNA, LSU-rRNA)"/>
    <property type="evidence" value="ECO:0007669"/>
    <property type="project" value="TreeGrafter"/>
</dbReference>
<protein>
    <submittedName>
        <fullName evidence="2">Uncharacterized protein</fullName>
    </submittedName>
</protein>
<evidence type="ECO:0000313" key="3">
    <source>
        <dbReference type="Proteomes" id="UP000799640"/>
    </source>
</evidence>
<feature type="compositionally biased region" description="Basic and acidic residues" evidence="1">
    <location>
        <begin position="276"/>
        <end position="287"/>
    </location>
</feature>
<dbReference type="PANTHER" id="PTHR13237">
    <property type="entry name" value="SOMETHING ABOUT SILENCING PROTEIN 10-RELATED"/>
    <property type="match status" value="1"/>
</dbReference>
<dbReference type="PANTHER" id="PTHR13237:SF9">
    <property type="entry name" value="NEUROGUIDIN"/>
    <property type="match status" value="1"/>
</dbReference>
<dbReference type="EMBL" id="ML996691">
    <property type="protein sequence ID" value="KAF2402260.1"/>
    <property type="molecule type" value="Genomic_DNA"/>
</dbReference>
<feature type="region of interest" description="Disordered" evidence="1">
    <location>
        <begin position="130"/>
        <end position="201"/>
    </location>
</feature>
<keyword evidence="3" id="KW-1185">Reference proteome</keyword>
<feature type="compositionally biased region" description="Basic and acidic residues" evidence="1">
    <location>
        <begin position="253"/>
        <end position="264"/>
    </location>
</feature>
<proteinExistence type="predicted"/>
<feature type="region of interest" description="Disordered" evidence="1">
    <location>
        <begin position="276"/>
        <end position="354"/>
    </location>
</feature>
<reference evidence="2" key="1">
    <citation type="journal article" date="2020" name="Stud. Mycol.">
        <title>101 Dothideomycetes genomes: a test case for predicting lifestyles and emergence of pathogens.</title>
        <authorList>
            <person name="Haridas S."/>
            <person name="Albert R."/>
            <person name="Binder M."/>
            <person name="Bloem J."/>
            <person name="Labutti K."/>
            <person name="Salamov A."/>
            <person name="Andreopoulos B."/>
            <person name="Baker S."/>
            <person name="Barry K."/>
            <person name="Bills G."/>
            <person name="Bluhm B."/>
            <person name="Cannon C."/>
            <person name="Castanera R."/>
            <person name="Culley D."/>
            <person name="Daum C."/>
            <person name="Ezra D."/>
            <person name="Gonzalez J."/>
            <person name="Henrissat B."/>
            <person name="Kuo A."/>
            <person name="Liang C."/>
            <person name="Lipzen A."/>
            <person name="Lutzoni F."/>
            <person name="Magnuson J."/>
            <person name="Mondo S."/>
            <person name="Nolan M."/>
            <person name="Ohm R."/>
            <person name="Pangilinan J."/>
            <person name="Park H.-J."/>
            <person name="Ramirez L."/>
            <person name="Alfaro M."/>
            <person name="Sun H."/>
            <person name="Tritt A."/>
            <person name="Yoshinaga Y."/>
            <person name="Zwiers L.-H."/>
            <person name="Turgeon B."/>
            <person name="Goodwin S."/>
            <person name="Spatafora J."/>
            <person name="Crous P."/>
            <person name="Grigoriev I."/>
        </authorList>
    </citation>
    <scope>NUCLEOTIDE SEQUENCE</scope>
    <source>
        <strain evidence="2">CBS 262.69</strain>
    </source>
</reference>
<dbReference type="Proteomes" id="UP000799640">
    <property type="component" value="Unassembled WGS sequence"/>
</dbReference>
<feature type="region of interest" description="Disordered" evidence="1">
    <location>
        <begin position="231"/>
        <end position="264"/>
    </location>
</feature>
<feature type="compositionally biased region" description="Basic residues" evidence="1">
    <location>
        <begin position="342"/>
        <end position="354"/>
    </location>
</feature>
<name>A0A6G1I1V5_9PEZI</name>
<evidence type="ECO:0000256" key="1">
    <source>
        <dbReference type="SAM" id="MobiDB-lite"/>
    </source>
</evidence>
<sequence length="354" mass="39301">METSISTLLSDLSESLEAAAKSVPEPANSAPPKDGMSLLGLKNELLLHYVMYTNLLQLNAIRMLKDSAGQDSDALDTSAYQQRREDIVKKLVETRLYLEKGVKPLEGRLKYQIDKVLRATMEVNAATQLPVRPHTNGKTKTKAGDASDVSDAEADATVSDEDADELTYRPNPAAFMRPETEDADKEEPSDGLYRPPRLNPVMMPVSRPAEARTARPGKSATLDEFIANEMSTAPMAEPSIGSTIVQGGRRSKSAKERAEDEAKRVYEESNFVRLPKESKKDRKKMGPRENGFGGEDWRGLGVGLDRIERLTKRKEGEGGLERSRKRERTGDGEGERFGAQFAKRKKTVMGRFKR</sequence>